<feature type="compositionally biased region" description="Gly residues" evidence="1">
    <location>
        <begin position="47"/>
        <end position="56"/>
    </location>
</feature>
<dbReference type="OrthoDB" id="6819391at2759"/>
<dbReference type="Proteomes" id="UP001153714">
    <property type="component" value="Chromosome 15"/>
</dbReference>
<feature type="compositionally biased region" description="Basic residues" evidence="1">
    <location>
        <begin position="32"/>
        <end position="42"/>
    </location>
</feature>
<reference evidence="2" key="2">
    <citation type="submission" date="2022-10" db="EMBL/GenBank/DDBJ databases">
        <authorList>
            <consortium name="ENA_rothamsted_submissions"/>
            <consortium name="culmorum"/>
            <person name="King R."/>
        </authorList>
    </citation>
    <scope>NUCLEOTIDE SEQUENCE</scope>
</reference>
<keyword evidence="3" id="KW-1185">Reference proteome</keyword>
<feature type="region of interest" description="Disordered" evidence="1">
    <location>
        <begin position="1"/>
        <end position="114"/>
    </location>
</feature>
<protein>
    <submittedName>
        <fullName evidence="2">Uncharacterized protein</fullName>
    </submittedName>
</protein>
<organism evidence="2 3">
    <name type="scientific">Diatraea saccharalis</name>
    <name type="common">sugarcane borer</name>
    <dbReference type="NCBI Taxonomy" id="40085"/>
    <lineage>
        <taxon>Eukaryota</taxon>
        <taxon>Metazoa</taxon>
        <taxon>Ecdysozoa</taxon>
        <taxon>Arthropoda</taxon>
        <taxon>Hexapoda</taxon>
        <taxon>Insecta</taxon>
        <taxon>Pterygota</taxon>
        <taxon>Neoptera</taxon>
        <taxon>Endopterygota</taxon>
        <taxon>Lepidoptera</taxon>
        <taxon>Glossata</taxon>
        <taxon>Ditrysia</taxon>
        <taxon>Pyraloidea</taxon>
        <taxon>Crambidae</taxon>
        <taxon>Crambinae</taxon>
        <taxon>Diatraea</taxon>
    </lineage>
</organism>
<feature type="compositionally biased region" description="Low complexity" evidence="1">
    <location>
        <begin position="92"/>
        <end position="106"/>
    </location>
</feature>
<dbReference type="AlphaFoldDB" id="A0A9N9QYY2"/>
<name>A0A9N9QYY2_9NEOP</name>
<gene>
    <name evidence="2" type="ORF">DIATSA_LOCUS4170</name>
</gene>
<evidence type="ECO:0000313" key="3">
    <source>
        <dbReference type="Proteomes" id="UP001153714"/>
    </source>
</evidence>
<evidence type="ECO:0000313" key="2">
    <source>
        <dbReference type="EMBL" id="CAG9786198.1"/>
    </source>
</evidence>
<proteinExistence type="predicted"/>
<reference evidence="2" key="1">
    <citation type="submission" date="2021-12" db="EMBL/GenBank/DDBJ databases">
        <authorList>
            <person name="King R."/>
        </authorList>
    </citation>
    <scope>NUCLEOTIDE SEQUENCE</scope>
</reference>
<dbReference type="EMBL" id="OU893346">
    <property type="protein sequence ID" value="CAG9786198.1"/>
    <property type="molecule type" value="Genomic_DNA"/>
</dbReference>
<accession>A0A9N9QYY2</accession>
<feature type="compositionally biased region" description="Polar residues" evidence="1">
    <location>
        <begin position="19"/>
        <end position="29"/>
    </location>
</feature>
<evidence type="ECO:0000256" key="1">
    <source>
        <dbReference type="SAM" id="MobiDB-lite"/>
    </source>
</evidence>
<sequence>MNSKLTAKSVSYDERSDNSRVNVLVSNSERPGRRRQAPRQRCRSAGARGGGAGAGSTGDSDPAPEGLSRSSAEGGRYTCVHAPAVTGHPPASISSGSGDQQLSDSQHPTTTVTKPISRASTMYTSAFPGIPFYKYSQYLE</sequence>